<dbReference type="Proteomes" id="UP000178449">
    <property type="component" value="Unassembled WGS sequence"/>
</dbReference>
<dbReference type="EMBL" id="MFNE01000001">
    <property type="protein sequence ID" value="OGG97281.1"/>
    <property type="molecule type" value="Genomic_DNA"/>
</dbReference>
<name>A0A1F6GGP1_9PROT</name>
<dbReference type="STRING" id="1817772.A2527_10630"/>
<sequence length="248" mass="27755">MKANLLFIFAILGLSSPLWADPLLPLEQLTKEPVIRFAGLAACSKPANKTPFSKQLENLYLAQKEIELKAQGQSLVDQERAINRVKYQLHKSIKPTPPFWVLLEGMISLKKVASGQEVTFYLLPDPKTAPLEEPQSAFYRRNGMKLSPLEVGGIEIQVDLTLMMFAAGGCELKEGCGEVPYRQKFQLSPNLLTQLQKKEVSITLGKETHQGTPVKLILEIDNCAQGWQDLRLRLKPLAFIFAGQEVRP</sequence>
<accession>A0A1F6GGP1</accession>
<reference evidence="1 2" key="1">
    <citation type="journal article" date="2016" name="Nat. Commun.">
        <title>Thousands of microbial genomes shed light on interconnected biogeochemical processes in an aquifer system.</title>
        <authorList>
            <person name="Anantharaman K."/>
            <person name="Brown C.T."/>
            <person name="Hug L.A."/>
            <person name="Sharon I."/>
            <person name="Castelle C.J."/>
            <person name="Probst A.J."/>
            <person name="Thomas B.C."/>
            <person name="Singh A."/>
            <person name="Wilkins M.J."/>
            <person name="Karaoz U."/>
            <person name="Brodie E.L."/>
            <person name="Williams K.H."/>
            <person name="Hubbard S.S."/>
            <person name="Banfield J.F."/>
        </authorList>
    </citation>
    <scope>NUCLEOTIDE SEQUENCE [LARGE SCALE GENOMIC DNA]</scope>
</reference>
<proteinExistence type="predicted"/>
<evidence type="ECO:0000313" key="1">
    <source>
        <dbReference type="EMBL" id="OGG97281.1"/>
    </source>
</evidence>
<gene>
    <name evidence="1" type="ORF">A2527_10630</name>
</gene>
<organism evidence="1 2">
    <name type="scientific">Candidatus Lambdaproteobacteria bacterium RIFOXYD2_FULL_50_16</name>
    <dbReference type="NCBI Taxonomy" id="1817772"/>
    <lineage>
        <taxon>Bacteria</taxon>
        <taxon>Pseudomonadati</taxon>
        <taxon>Pseudomonadota</taxon>
        <taxon>Candidatus Lambdaproteobacteria</taxon>
    </lineage>
</organism>
<dbReference type="AlphaFoldDB" id="A0A1F6GGP1"/>
<evidence type="ECO:0000313" key="2">
    <source>
        <dbReference type="Proteomes" id="UP000178449"/>
    </source>
</evidence>
<comment type="caution">
    <text evidence="1">The sequence shown here is derived from an EMBL/GenBank/DDBJ whole genome shotgun (WGS) entry which is preliminary data.</text>
</comment>
<protein>
    <submittedName>
        <fullName evidence="1">Uncharacterized protein</fullName>
    </submittedName>
</protein>